<name>A0A061SCV5_9CHLO</name>
<organism evidence="2">
    <name type="scientific">Tetraselmis sp. GSL018</name>
    <dbReference type="NCBI Taxonomy" id="582737"/>
    <lineage>
        <taxon>Eukaryota</taxon>
        <taxon>Viridiplantae</taxon>
        <taxon>Chlorophyta</taxon>
        <taxon>core chlorophytes</taxon>
        <taxon>Chlorodendrophyceae</taxon>
        <taxon>Chlorodendrales</taxon>
        <taxon>Chlorodendraceae</taxon>
        <taxon>Tetraselmis</taxon>
    </lineage>
</organism>
<protein>
    <submittedName>
        <fullName evidence="2">Uncharacterized protein</fullName>
    </submittedName>
</protein>
<evidence type="ECO:0000256" key="1">
    <source>
        <dbReference type="SAM" id="Phobius"/>
    </source>
</evidence>
<keyword evidence="1" id="KW-0472">Membrane</keyword>
<feature type="transmembrane region" description="Helical" evidence="1">
    <location>
        <begin position="149"/>
        <end position="170"/>
    </location>
</feature>
<sequence length="171" mass="18938">MEETKPLVQDPSTWKVQRIYDDGKDSYWDEIDFPLYPSGKIGSLSQKLKSDGIYLRWTPGTYDWKWHNAPQRQLIVCLNSETEVTSTKGERRVFGPGDCFLVDDTRGRGHCSKCLNGEGRWSIFITLPDEGRPAGGLRDAAARLIARPWVAFAAGVFAGAAGVMLASALVS</sequence>
<proteinExistence type="predicted"/>
<accession>A0A061SCV5</accession>
<dbReference type="SUPFAM" id="SSF51182">
    <property type="entry name" value="RmlC-like cupins"/>
    <property type="match status" value="1"/>
</dbReference>
<dbReference type="EMBL" id="GBEZ01004535">
    <property type="protein sequence ID" value="JAC80690.1"/>
    <property type="molecule type" value="Transcribed_RNA"/>
</dbReference>
<gene>
    <name evidence="2" type="ORF">TSPGSL018_9712</name>
</gene>
<evidence type="ECO:0000313" key="2">
    <source>
        <dbReference type="EMBL" id="JAC80690.1"/>
    </source>
</evidence>
<dbReference type="AlphaFoldDB" id="A0A061SCV5"/>
<keyword evidence="1" id="KW-1133">Transmembrane helix</keyword>
<dbReference type="InterPro" id="IPR011051">
    <property type="entry name" value="RmlC_Cupin_sf"/>
</dbReference>
<keyword evidence="1" id="KW-0812">Transmembrane</keyword>
<reference evidence="2" key="1">
    <citation type="submission" date="2014-05" db="EMBL/GenBank/DDBJ databases">
        <title>The transcriptome of the halophilic microalga Tetraselmis sp. GSL018 isolated from the Great Salt Lake, Utah.</title>
        <authorList>
            <person name="Jinkerson R.E."/>
            <person name="D'Adamo S."/>
            <person name="Posewitz M.C."/>
        </authorList>
    </citation>
    <scope>NUCLEOTIDE SEQUENCE</scope>
    <source>
        <strain evidence="2">GSL018</strain>
    </source>
</reference>